<dbReference type="GO" id="GO:0003676">
    <property type="term" value="F:nucleic acid binding"/>
    <property type="evidence" value="ECO:0007669"/>
    <property type="project" value="InterPro"/>
</dbReference>
<gene>
    <name evidence="4" type="ORF">BCON_0327g00020</name>
</gene>
<organism evidence="4 5">
    <name type="scientific">Botryotinia convoluta</name>
    <dbReference type="NCBI Taxonomy" id="54673"/>
    <lineage>
        <taxon>Eukaryota</taxon>
        <taxon>Fungi</taxon>
        <taxon>Dikarya</taxon>
        <taxon>Ascomycota</taxon>
        <taxon>Pezizomycotina</taxon>
        <taxon>Leotiomycetes</taxon>
        <taxon>Helotiales</taxon>
        <taxon>Sclerotiniaceae</taxon>
        <taxon>Botryotinia</taxon>
    </lineage>
</organism>
<dbReference type="InterPro" id="IPR002156">
    <property type="entry name" value="RNaseH_domain"/>
</dbReference>
<proteinExistence type="inferred from homology"/>
<dbReference type="InterPro" id="IPR050092">
    <property type="entry name" value="RNase_H"/>
</dbReference>
<evidence type="ECO:0000259" key="3">
    <source>
        <dbReference type="PROSITE" id="PS50879"/>
    </source>
</evidence>
<dbReference type="GO" id="GO:0043137">
    <property type="term" value="P:DNA replication, removal of RNA primer"/>
    <property type="evidence" value="ECO:0007669"/>
    <property type="project" value="TreeGrafter"/>
</dbReference>
<comment type="similarity">
    <text evidence="1">Belongs to the RNase H family.</text>
</comment>
<keyword evidence="5" id="KW-1185">Reference proteome</keyword>
<dbReference type="Gene3D" id="3.30.420.10">
    <property type="entry name" value="Ribonuclease H-like superfamily/Ribonuclease H"/>
    <property type="match status" value="1"/>
</dbReference>
<protein>
    <recommendedName>
        <fullName evidence="3">RNase H type-1 domain-containing protein</fullName>
    </recommendedName>
</protein>
<feature type="compositionally biased region" description="Polar residues" evidence="2">
    <location>
        <begin position="205"/>
        <end position="243"/>
    </location>
</feature>
<evidence type="ECO:0000256" key="2">
    <source>
        <dbReference type="SAM" id="MobiDB-lite"/>
    </source>
</evidence>
<name>A0A4Z1HGI1_9HELO</name>
<accession>A0A4Z1HGI1</accession>
<dbReference type="Gene3D" id="3.60.10.10">
    <property type="entry name" value="Endonuclease/exonuclease/phosphatase"/>
    <property type="match status" value="1"/>
</dbReference>
<dbReference type="EMBL" id="PQXN01000325">
    <property type="protein sequence ID" value="TGO46402.1"/>
    <property type="molecule type" value="Genomic_DNA"/>
</dbReference>
<dbReference type="OrthoDB" id="3547074at2759"/>
<comment type="caution">
    <text evidence="4">The sequence shown here is derived from an EMBL/GenBank/DDBJ whole genome shotgun (WGS) entry which is preliminary data.</text>
</comment>
<dbReference type="CDD" id="cd09276">
    <property type="entry name" value="Rnase_HI_RT_non_LTR"/>
    <property type="match status" value="1"/>
</dbReference>
<dbReference type="PANTHER" id="PTHR10642">
    <property type="entry name" value="RIBONUCLEASE H1"/>
    <property type="match status" value="1"/>
</dbReference>
<evidence type="ECO:0000313" key="4">
    <source>
        <dbReference type="EMBL" id="TGO46402.1"/>
    </source>
</evidence>
<evidence type="ECO:0000313" key="5">
    <source>
        <dbReference type="Proteomes" id="UP000297527"/>
    </source>
</evidence>
<dbReference type="PANTHER" id="PTHR10642:SF25">
    <property type="entry name" value="RNASE H TYPE-1 DOMAIN-CONTAINING PROTEIN"/>
    <property type="match status" value="1"/>
</dbReference>
<dbReference type="Proteomes" id="UP000297527">
    <property type="component" value="Unassembled WGS sequence"/>
</dbReference>
<sequence>MADSTTTNLASQVTAAKQLKSGDIIIYTGTIEGAEALKGKTEWLSVLGTKAEVLEETYGVLVHGVPVNRVNVNNQAQVIEQIKMENSCIIKGMDIKSWSNACKKRQEEQMKIKRALANRPGRHRTRDMCTENPEAQATSRNLQFNVGEFPRLAPQTQPSQELSGQPTSKRQRSPTWKVVEGTYPKRRSVATTKRSSKRVALGSADPNNPSGQSMDWLPQTSVGKDTPSATQEEQGNITPSATQDPVVLELDIIAIQEPWRNPHQNTTHNPAADYFHLVYMDSQNTRTCFFVNKKIPTAAWTARTHSPDVCSLRIDVGNDDLTQSQYIHIHNIYNPIQGLRGYGEALPLLRRELNNASGEEHLVLGDFNARHSLWTGREEYHIGRRDSEELLDILEEYRLDLLLPPGTCTWQSRGQETTLDLVFATEGVGQRVIECKVQPSFDFDSDHFPVSTILDTHIGQESTMPRRLWRETNIQTLRATLEREMPIAPSAGDPQEIDNLTNTIVRSINYAIDQSTPWSRPSPRSVTGFTRECKEAQMEARRLRRMAKRVRTEESWEQYRRARNRKARLIDKALKAAHRERVETASESIEGLWKIPACYGTAIWSPYESKHTTALNAIPNNWFDVGNELAELKESVSSSDPPASTLRMLGMYKGLKMVAGAFKATSTAALEIECYIKPIPQQLDKHLLDAAMRIQTSPLYQYIQKVRVPRRRRIAHLPWEKANWTWSPLEKVEHYLRTRIGQVPEQQLEPKQPYITAPWWKPPTVHIALDKKRGKEEHDSVVSRSRPTTLVLYTDGSCINDKVGASAVTADGSITHRSYLGRASEATVYAAELRGILSALQIAYKKDHKAVIVFTDNQAAIRSVANPDSQSGQYILLQIIWMIENLRSKGIEPEFHWVPAHIGIEGNERADKAAKKATG</sequence>
<dbReference type="InterPro" id="IPR012337">
    <property type="entry name" value="RNaseH-like_sf"/>
</dbReference>
<dbReference type="Pfam" id="PF14529">
    <property type="entry name" value="Exo_endo_phos_2"/>
    <property type="match status" value="1"/>
</dbReference>
<evidence type="ECO:0000256" key="1">
    <source>
        <dbReference type="ARBA" id="ARBA00005300"/>
    </source>
</evidence>
<feature type="domain" description="RNase H type-1" evidence="3">
    <location>
        <begin position="786"/>
        <end position="919"/>
    </location>
</feature>
<dbReference type="PROSITE" id="PS50879">
    <property type="entry name" value="RNASE_H_1"/>
    <property type="match status" value="1"/>
</dbReference>
<feature type="region of interest" description="Disordered" evidence="2">
    <location>
        <begin position="119"/>
        <end position="139"/>
    </location>
</feature>
<dbReference type="SUPFAM" id="SSF56219">
    <property type="entry name" value="DNase I-like"/>
    <property type="match status" value="1"/>
</dbReference>
<dbReference type="InterPro" id="IPR005135">
    <property type="entry name" value="Endo/exonuclease/phosphatase"/>
</dbReference>
<dbReference type="SUPFAM" id="SSF53098">
    <property type="entry name" value="Ribonuclease H-like"/>
    <property type="match status" value="1"/>
</dbReference>
<dbReference type="Pfam" id="PF00075">
    <property type="entry name" value="RNase_H"/>
    <property type="match status" value="1"/>
</dbReference>
<reference evidence="4 5" key="1">
    <citation type="submission" date="2017-12" db="EMBL/GenBank/DDBJ databases">
        <title>Comparative genomics of Botrytis spp.</title>
        <authorList>
            <person name="Valero-Jimenez C.A."/>
            <person name="Tapia P."/>
            <person name="Veloso J."/>
            <person name="Silva-Moreno E."/>
            <person name="Staats M."/>
            <person name="Valdes J.H."/>
            <person name="Van Kan J.A.L."/>
        </authorList>
    </citation>
    <scope>NUCLEOTIDE SEQUENCE [LARGE SCALE GENOMIC DNA]</scope>
    <source>
        <strain evidence="4 5">MUCL11595</strain>
    </source>
</reference>
<dbReference type="AlphaFoldDB" id="A0A4Z1HGI1"/>
<dbReference type="InterPro" id="IPR036691">
    <property type="entry name" value="Endo/exonu/phosph_ase_sf"/>
</dbReference>
<dbReference type="InterPro" id="IPR036397">
    <property type="entry name" value="RNaseH_sf"/>
</dbReference>
<feature type="compositionally biased region" description="Polar residues" evidence="2">
    <location>
        <begin position="154"/>
        <end position="168"/>
    </location>
</feature>
<dbReference type="GO" id="GO:0004523">
    <property type="term" value="F:RNA-DNA hybrid ribonuclease activity"/>
    <property type="evidence" value="ECO:0007669"/>
    <property type="project" value="InterPro"/>
</dbReference>
<feature type="region of interest" description="Disordered" evidence="2">
    <location>
        <begin position="154"/>
        <end position="243"/>
    </location>
</feature>